<evidence type="ECO:0000313" key="3">
    <source>
        <dbReference type="EMBL" id="AES90885.1"/>
    </source>
</evidence>
<dbReference type="EMBL" id="CM001220">
    <property type="protein sequence ID" value="AES90885.1"/>
    <property type="molecule type" value="Genomic_DNA"/>
</dbReference>
<evidence type="ECO:0000256" key="1">
    <source>
        <dbReference type="SAM" id="Phobius"/>
    </source>
</evidence>
<reference evidence="3 6" key="2">
    <citation type="journal article" date="2014" name="BMC Genomics">
        <title>An improved genome release (version Mt4.0) for the model legume Medicago truncatula.</title>
        <authorList>
            <person name="Tang H."/>
            <person name="Krishnakumar V."/>
            <person name="Bidwell S."/>
            <person name="Rosen B."/>
            <person name="Chan A."/>
            <person name="Zhou S."/>
            <person name="Gentzbittel L."/>
            <person name="Childs K.L."/>
            <person name="Yandell M."/>
            <person name="Gundlach H."/>
            <person name="Mayer K.F."/>
            <person name="Schwartz D.C."/>
            <person name="Town C.D."/>
        </authorList>
    </citation>
    <scope>GENOME REANNOTATION</scope>
    <source>
        <strain evidence="5 6">cv. Jemalong A17</strain>
    </source>
</reference>
<organism evidence="3 6">
    <name type="scientific">Medicago truncatula</name>
    <name type="common">Barrel medic</name>
    <name type="synonym">Medicago tribuloides</name>
    <dbReference type="NCBI Taxonomy" id="3880"/>
    <lineage>
        <taxon>Eukaryota</taxon>
        <taxon>Viridiplantae</taxon>
        <taxon>Streptophyta</taxon>
        <taxon>Embryophyta</taxon>
        <taxon>Tracheophyta</taxon>
        <taxon>Spermatophyta</taxon>
        <taxon>Magnoliopsida</taxon>
        <taxon>eudicotyledons</taxon>
        <taxon>Gunneridae</taxon>
        <taxon>Pentapetalae</taxon>
        <taxon>rosids</taxon>
        <taxon>fabids</taxon>
        <taxon>Fabales</taxon>
        <taxon>Fabaceae</taxon>
        <taxon>Papilionoideae</taxon>
        <taxon>50 kb inversion clade</taxon>
        <taxon>NPAAA clade</taxon>
        <taxon>Hologalegina</taxon>
        <taxon>IRL clade</taxon>
        <taxon>Trifolieae</taxon>
        <taxon>Medicago</taxon>
    </lineage>
</organism>
<dbReference type="GO" id="GO:0046872">
    <property type="term" value="F:metal ion binding"/>
    <property type="evidence" value="ECO:0007669"/>
    <property type="project" value="InterPro"/>
</dbReference>
<protein>
    <submittedName>
        <fullName evidence="3">Nodule Cysteine-Rich (NCR) secreted peptide</fullName>
    </submittedName>
    <submittedName>
        <fullName evidence="4">Putative Late nodulin</fullName>
    </submittedName>
</protein>
<feature type="transmembrane region" description="Helical" evidence="1">
    <location>
        <begin position="7"/>
        <end position="27"/>
    </location>
</feature>
<feature type="domain" description="Late nodulin" evidence="2">
    <location>
        <begin position="1"/>
        <end position="54"/>
    </location>
</feature>
<gene>
    <name evidence="3" type="ordered locus">MTR_4g100690</name>
    <name evidence="4" type="ORF">MtrunA17_Chr4g0055961</name>
</gene>
<evidence type="ECO:0000313" key="5">
    <source>
        <dbReference type="EnsemblPlants" id="AES90885"/>
    </source>
</evidence>
<evidence type="ECO:0000313" key="7">
    <source>
        <dbReference type="Proteomes" id="UP000265566"/>
    </source>
</evidence>
<sequence>MAGNLKIVYALMILVSLILVVTSHSFLPCVTKDDCAYDECISPRKPTCYLETCHCL</sequence>
<keyword evidence="6" id="KW-1185">Reference proteome</keyword>
<dbReference type="HOGENOM" id="CLU_181053_0_0_1"/>
<dbReference type="EnsemblPlants" id="AES90885">
    <property type="protein sequence ID" value="AES90885"/>
    <property type="gene ID" value="MTR_4g100690"/>
</dbReference>
<evidence type="ECO:0000259" key="2">
    <source>
        <dbReference type="Pfam" id="PF07127"/>
    </source>
</evidence>
<keyword evidence="1" id="KW-1133">Transmembrane helix</keyword>
<reference evidence="7" key="4">
    <citation type="journal article" date="2018" name="Nat. Plants">
        <title>Whole-genome landscape of Medicago truncatula symbiotic genes.</title>
        <authorList>
            <person name="Pecrix Y."/>
            <person name="Staton S.E."/>
            <person name="Sallet E."/>
            <person name="Lelandais-Briere C."/>
            <person name="Moreau S."/>
            <person name="Carrere S."/>
            <person name="Blein T."/>
            <person name="Jardinaud M.F."/>
            <person name="Latrasse D."/>
            <person name="Zouine M."/>
            <person name="Zahm M."/>
            <person name="Kreplak J."/>
            <person name="Mayjonade B."/>
            <person name="Satge C."/>
            <person name="Perez M."/>
            <person name="Cauet S."/>
            <person name="Marande W."/>
            <person name="Chantry-Darmon C."/>
            <person name="Lopez-Roques C."/>
            <person name="Bouchez O."/>
            <person name="Berard A."/>
            <person name="Debelle F."/>
            <person name="Munos S."/>
            <person name="Bendahmane A."/>
            <person name="Berges H."/>
            <person name="Niebel A."/>
            <person name="Buitink J."/>
            <person name="Frugier F."/>
            <person name="Benhamed M."/>
            <person name="Crespi M."/>
            <person name="Gouzy J."/>
            <person name="Gamas P."/>
        </authorList>
    </citation>
    <scope>NUCLEOTIDE SEQUENCE [LARGE SCALE GENOMIC DNA]</scope>
    <source>
        <strain evidence="7">cv. Jemalong A17</strain>
    </source>
</reference>
<reference evidence="4" key="5">
    <citation type="journal article" date="2018" name="Nat. Plants">
        <title>Whole-genome landscape of Medicago truncatula symbiotic genes.</title>
        <authorList>
            <person name="Pecrix Y."/>
            <person name="Gamas P."/>
            <person name="Carrere S."/>
        </authorList>
    </citation>
    <scope>NUCLEOTIDE SEQUENCE</scope>
    <source>
        <tissue evidence="4">Leaves</tissue>
    </source>
</reference>
<dbReference type="AlphaFoldDB" id="G7JHR4"/>
<dbReference type="Pfam" id="PF07127">
    <property type="entry name" value="Nodulin_late"/>
    <property type="match status" value="1"/>
</dbReference>
<proteinExistence type="predicted"/>
<keyword evidence="1" id="KW-0472">Membrane</keyword>
<dbReference type="SMR" id="G7JHR4"/>
<dbReference type="Gramene" id="rna25897">
    <property type="protein sequence ID" value="RHN63221.1"/>
    <property type="gene ID" value="gene25897"/>
</dbReference>
<accession>G7JHR4</accession>
<dbReference type="InterPro" id="IPR009810">
    <property type="entry name" value="Nodulin_late_dom"/>
</dbReference>
<evidence type="ECO:0000313" key="6">
    <source>
        <dbReference type="Proteomes" id="UP000002051"/>
    </source>
</evidence>
<name>G7JHR4_MEDTR</name>
<reference evidence="5" key="3">
    <citation type="submission" date="2015-04" db="UniProtKB">
        <authorList>
            <consortium name="EnsemblPlants"/>
        </authorList>
    </citation>
    <scope>IDENTIFICATION</scope>
    <source>
        <strain evidence="5">cv. Jemalong A17</strain>
    </source>
</reference>
<evidence type="ECO:0000313" key="4">
    <source>
        <dbReference type="EMBL" id="RHN63221.1"/>
    </source>
</evidence>
<dbReference type="PaxDb" id="3880-AES90885"/>
<dbReference type="Proteomes" id="UP000265566">
    <property type="component" value="Chromosome 4"/>
</dbReference>
<reference evidence="3 6" key="1">
    <citation type="journal article" date="2011" name="Nature">
        <title>The Medicago genome provides insight into the evolution of rhizobial symbioses.</title>
        <authorList>
            <person name="Young N.D."/>
            <person name="Debelle F."/>
            <person name="Oldroyd G.E."/>
            <person name="Geurts R."/>
            <person name="Cannon S.B."/>
            <person name="Udvardi M.K."/>
            <person name="Benedito V.A."/>
            <person name="Mayer K.F."/>
            <person name="Gouzy J."/>
            <person name="Schoof H."/>
            <person name="Van de Peer Y."/>
            <person name="Proost S."/>
            <person name="Cook D.R."/>
            <person name="Meyers B.C."/>
            <person name="Spannagl M."/>
            <person name="Cheung F."/>
            <person name="De Mita S."/>
            <person name="Krishnakumar V."/>
            <person name="Gundlach H."/>
            <person name="Zhou S."/>
            <person name="Mudge J."/>
            <person name="Bharti A.K."/>
            <person name="Murray J.D."/>
            <person name="Naoumkina M.A."/>
            <person name="Rosen B."/>
            <person name="Silverstein K.A."/>
            <person name="Tang H."/>
            <person name="Rombauts S."/>
            <person name="Zhao P.X."/>
            <person name="Zhou P."/>
            <person name="Barbe V."/>
            <person name="Bardou P."/>
            <person name="Bechner M."/>
            <person name="Bellec A."/>
            <person name="Berger A."/>
            <person name="Berges H."/>
            <person name="Bidwell S."/>
            <person name="Bisseling T."/>
            <person name="Choisne N."/>
            <person name="Couloux A."/>
            <person name="Denny R."/>
            <person name="Deshpande S."/>
            <person name="Dai X."/>
            <person name="Doyle J.J."/>
            <person name="Dudez A.M."/>
            <person name="Farmer A.D."/>
            <person name="Fouteau S."/>
            <person name="Franken C."/>
            <person name="Gibelin C."/>
            <person name="Gish J."/>
            <person name="Goldstein S."/>
            <person name="Gonzalez A.J."/>
            <person name="Green P.J."/>
            <person name="Hallab A."/>
            <person name="Hartog M."/>
            <person name="Hua A."/>
            <person name="Humphray S.J."/>
            <person name="Jeong D.H."/>
            <person name="Jing Y."/>
            <person name="Jocker A."/>
            <person name="Kenton S.M."/>
            <person name="Kim D.J."/>
            <person name="Klee K."/>
            <person name="Lai H."/>
            <person name="Lang C."/>
            <person name="Lin S."/>
            <person name="Macmil S.L."/>
            <person name="Magdelenat G."/>
            <person name="Matthews L."/>
            <person name="McCorrison J."/>
            <person name="Monaghan E.L."/>
            <person name="Mun J.H."/>
            <person name="Najar F.Z."/>
            <person name="Nicholson C."/>
            <person name="Noirot C."/>
            <person name="O'Bleness M."/>
            <person name="Paule C.R."/>
            <person name="Poulain J."/>
            <person name="Prion F."/>
            <person name="Qin B."/>
            <person name="Qu C."/>
            <person name="Retzel E.F."/>
            <person name="Riddle C."/>
            <person name="Sallet E."/>
            <person name="Samain S."/>
            <person name="Samson N."/>
            <person name="Sanders I."/>
            <person name="Saurat O."/>
            <person name="Scarpelli C."/>
            <person name="Schiex T."/>
            <person name="Segurens B."/>
            <person name="Severin A.J."/>
            <person name="Sherrier D.J."/>
            <person name="Shi R."/>
            <person name="Sims S."/>
            <person name="Singer S.R."/>
            <person name="Sinharoy S."/>
            <person name="Sterck L."/>
            <person name="Viollet A."/>
            <person name="Wang B.B."/>
            <person name="Wang K."/>
            <person name="Wang M."/>
            <person name="Wang X."/>
            <person name="Warfsmann J."/>
            <person name="Weissenbach J."/>
            <person name="White D.D."/>
            <person name="White J.D."/>
            <person name="Wiley G.B."/>
            <person name="Wincker P."/>
            <person name="Xing Y."/>
            <person name="Yang L."/>
            <person name="Yao Z."/>
            <person name="Ying F."/>
            <person name="Zhai J."/>
            <person name="Zhou L."/>
            <person name="Zuber A."/>
            <person name="Denarie J."/>
            <person name="Dixon R.A."/>
            <person name="May G.D."/>
            <person name="Schwartz D.C."/>
            <person name="Rogers J."/>
            <person name="Quetier F."/>
            <person name="Town C.D."/>
            <person name="Roe B.A."/>
        </authorList>
    </citation>
    <scope>NUCLEOTIDE SEQUENCE [LARGE SCALE GENOMIC DNA]</scope>
    <source>
        <strain evidence="3">A17</strain>
        <strain evidence="5 6">cv. Jemalong A17</strain>
    </source>
</reference>
<dbReference type="Proteomes" id="UP000002051">
    <property type="component" value="Chromosome 4"/>
</dbReference>
<keyword evidence="1" id="KW-0812">Transmembrane</keyword>
<dbReference type="ExpressionAtlas" id="G7JHR4">
    <property type="expression patterns" value="differential"/>
</dbReference>
<dbReference type="EMBL" id="PSQE01000004">
    <property type="protein sequence ID" value="RHN63221.1"/>
    <property type="molecule type" value="Genomic_DNA"/>
</dbReference>